<gene>
    <name evidence="1" type="ORF">CUNI_LOCUS16638</name>
</gene>
<keyword evidence="2" id="KW-1185">Reference proteome</keyword>
<evidence type="ECO:0000313" key="2">
    <source>
        <dbReference type="Proteomes" id="UP000678393"/>
    </source>
</evidence>
<comment type="caution">
    <text evidence="1">The sequence shown here is derived from an EMBL/GenBank/DDBJ whole genome shotgun (WGS) entry which is preliminary data.</text>
</comment>
<dbReference type="Proteomes" id="UP000678393">
    <property type="component" value="Unassembled WGS sequence"/>
</dbReference>
<feature type="non-terminal residue" evidence="1">
    <location>
        <position position="85"/>
    </location>
</feature>
<proteinExistence type="predicted"/>
<accession>A0A8S3ZT74</accession>
<organism evidence="1 2">
    <name type="scientific">Candidula unifasciata</name>
    <dbReference type="NCBI Taxonomy" id="100452"/>
    <lineage>
        <taxon>Eukaryota</taxon>
        <taxon>Metazoa</taxon>
        <taxon>Spiralia</taxon>
        <taxon>Lophotrochozoa</taxon>
        <taxon>Mollusca</taxon>
        <taxon>Gastropoda</taxon>
        <taxon>Heterobranchia</taxon>
        <taxon>Euthyneura</taxon>
        <taxon>Panpulmonata</taxon>
        <taxon>Eupulmonata</taxon>
        <taxon>Stylommatophora</taxon>
        <taxon>Helicina</taxon>
        <taxon>Helicoidea</taxon>
        <taxon>Geomitridae</taxon>
        <taxon>Candidula</taxon>
    </lineage>
</organism>
<sequence length="85" mass="9452">MKHIVLVVSSDVTARVTALQCLQKIAQGKEYNSSCFKDKTFVQIVTSTPEEDELVDNSGSKNDWLSLEDTISVLTRTGKQETSEE</sequence>
<dbReference type="EMBL" id="CAJHNH020004446">
    <property type="protein sequence ID" value="CAG5131080.1"/>
    <property type="molecule type" value="Genomic_DNA"/>
</dbReference>
<protein>
    <submittedName>
        <fullName evidence="1">Uncharacterized protein</fullName>
    </submittedName>
</protein>
<evidence type="ECO:0000313" key="1">
    <source>
        <dbReference type="EMBL" id="CAG5131080.1"/>
    </source>
</evidence>
<dbReference type="AlphaFoldDB" id="A0A8S3ZT74"/>
<reference evidence="1" key="1">
    <citation type="submission" date="2021-04" db="EMBL/GenBank/DDBJ databases">
        <authorList>
            <consortium name="Molecular Ecology Group"/>
        </authorList>
    </citation>
    <scope>NUCLEOTIDE SEQUENCE</scope>
</reference>
<name>A0A8S3ZT74_9EUPU</name>